<gene>
    <name evidence="7" type="primary">acsA_2</name>
    <name evidence="7" type="ORF">GCM10007939_16020</name>
</gene>
<dbReference type="PANTHER" id="PTHR43605">
    <property type="entry name" value="ACYL-COENZYME A SYNTHETASE"/>
    <property type="match status" value="1"/>
</dbReference>
<feature type="domain" description="AMP-binding enzyme C-terminal" evidence="6">
    <location>
        <begin position="432"/>
        <end position="509"/>
    </location>
</feature>
<evidence type="ECO:0000256" key="1">
    <source>
        <dbReference type="ARBA" id="ARBA00006432"/>
    </source>
</evidence>
<accession>A0ABQ5VVJ4</accession>
<name>A0ABQ5VVJ4_9RHOB</name>
<dbReference type="InterPro" id="IPR025110">
    <property type="entry name" value="AMP-bd_C"/>
</dbReference>
<dbReference type="Gene3D" id="3.30.300.30">
    <property type="match status" value="1"/>
</dbReference>
<keyword evidence="3" id="KW-0547">Nucleotide-binding</keyword>
<dbReference type="InterPro" id="IPR000873">
    <property type="entry name" value="AMP-dep_synth/lig_dom"/>
</dbReference>
<organism evidence="7 8">
    <name type="scientific">Amylibacter marinus</name>
    <dbReference type="NCBI Taxonomy" id="1475483"/>
    <lineage>
        <taxon>Bacteria</taxon>
        <taxon>Pseudomonadati</taxon>
        <taxon>Pseudomonadota</taxon>
        <taxon>Alphaproteobacteria</taxon>
        <taxon>Rhodobacterales</taxon>
        <taxon>Paracoccaceae</taxon>
        <taxon>Amylibacter</taxon>
    </lineage>
</organism>
<dbReference type="Pfam" id="PF13193">
    <property type="entry name" value="AMP-binding_C"/>
    <property type="match status" value="1"/>
</dbReference>
<keyword evidence="4" id="KW-0067">ATP-binding</keyword>
<dbReference type="PROSITE" id="PS00455">
    <property type="entry name" value="AMP_BINDING"/>
    <property type="match status" value="1"/>
</dbReference>
<dbReference type="Pfam" id="PF00501">
    <property type="entry name" value="AMP-binding"/>
    <property type="match status" value="1"/>
</dbReference>
<comment type="caution">
    <text evidence="7">The sequence shown here is derived from an EMBL/GenBank/DDBJ whole genome shotgun (WGS) entry which is preliminary data.</text>
</comment>
<dbReference type="InterPro" id="IPR042099">
    <property type="entry name" value="ANL_N_sf"/>
</dbReference>
<reference evidence="8" key="1">
    <citation type="journal article" date="2019" name="Int. J. Syst. Evol. Microbiol.">
        <title>The Global Catalogue of Microorganisms (GCM) 10K type strain sequencing project: providing services to taxonomists for standard genome sequencing and annotation.</title>
        <authorList>
            <consortium name="The Broad Institute Genomics Platform"/>
            <consortium name="The Broad Institute Genome Sequencing Center for Infectious Disease"/>
            <person name="Wu L."/>
            <person name="Ma J."/>
        </authorList>
    </citation>
    <scope>NUCLEOTIDE SEQUENCE [LARGE SCALE GENOMIC DNA]</scope>
    <source>
        <strain evidence="8">NBRC 110140</strain>
    </source>
</reference>
<dbReference type="PANTHER" id="PTHR43605:SF10">
    <property type="entry name" value="ACYL-COA SYNTHETASE MEDIUM CHAIN FAMILY MEMBER 3"/>
    <property type="match status" value="1"/>
</dbReference>
<evidence type="ECO:0000259" key="6">
    <source>
        <dbReference type="Pfam" id="PF13193"/>
    </source>
</evidence>
<keyword evidence="2" id="KW-0436">Ligase</keyword>
<dbReference type="InterPro" id="IPR020845">
    <property type="entry name" value="AMP-binding_CS"/>
</dbReference>
<dbReference type="SUPFAM" id="SSF56801">
    <property type="entry name" value="Acetyl-CoA synthetase-like"/>
    <property type="match status" value="1"/>
</dbReference>
<evidence type="ECO:0000256" key="2">
    <source>
        <dbReference type="ARBA" id="ARBA00022598"/>
    </source>
</evidence>
<evidence type="ECO:0000259" key="5">
    <source>
        <dbReference type="Pfam" id="PF00501"/>
    </source>
</evidence>
<evidence type="ECO:0000313" key="8">
    <source>
        <dbReference type="Proteomes" id="UP001156694"/>
    </source>
</evidence>
<dbReference type="Gene3D" id="3.40.50.12780">
    <property type="entry name" value="N-terminal domain of ligase-like"/>
    <property type="match status" value="1"/>
</dbReference>
<sequence>MLGQPTSLDHLHADFRWDIPHAYNMGVDVCDKWAATDPERVAIIDLECGSRITFAQLKKMSDTLAMELRAKGIGFGDPVGVLRSQSAWTAAAHIAIWKLGAISMPLFGLFRAEALKMRLSDSAAKVVVSEPDFAQNILGIRRQLPDLAHVIIPETMADRPALRNFVPEQTSAEDPALLIYTSGTTGDPKGALLAQRVLLGHLPGVEMSHNFLPQASDRFWTPADWAWIGGLLDVLMPALHHGISVVAKRMAKFDAQACKQLIEENAVRNVFFPPTVLKVLKSEQTQIKGLRSVASGGEPLGEELLAWGRTALGLEINEFYGQTECNMTVSACGDIYETPAGSTGRAVIGHRVSVLDADGNETMEEGEIAVHRDSPSMMLKYWKNPIATSDKYSSDWMLTGDRGVLRDGFVYFLGRDDDVISSAGYRIGPSMIENCLLGHPAVLMAAVVGKPDESRGEIVKAYVKIHPDFKANSNLEQELKDWVRSRLAAHEYPREVSFVEDLPMTITGKIIRKILKQRACAEAEN</sequence>
<dbReference type="EMBL" id="BSNN01000004">
    <property type="protein sequence ID" value="GLQ35319.1"/>
    <property type="molecule type" value="Genomic_DNA"/>
</dbReference>
<protein>
    <submittedName>
        <fullName evidence="7">AMP-dependent synthetase</fullName>
    </submittedName>
</protein>
<dbReference type="InterPro" id="IPR045851">
    <property type="entry name" value="AMP-bd_C_sf"/>
</dbReference>
<feature type="domain" description="AMP-dependent synthetase/ligase" evidence="5">
    <location>
        <begin position="31"/>
        <end position="382"/>
    </location>
</feature>
<dbReference type="InterPro" id="IPR051087">
    <property type="entry name" value="Mitochondrial_ACSM"/>
</dbReference>
<evidence type="ECO:0000256" key="4">
    <source>
        <dbReference type="ARBA" id="ARBA00022840"/>
    </source>
</evidence>
<evidence type="ECO:0000256" key="3">
    <source>
        <dbReference type="ARBA" id="ARBA00022741"/>
    </source>
</evidence>
<proteinExistence type="inferred from homology"/>
<comment type="similarity">
    <text evidence="1">Belongs to the ATP-dependent AMP-binding enzyme family.</text>
</comment>
<evidence type="ECO:0000313" key="7">
    <source>
        <dbReference type="EMBL" id="GLQ35319.1"/>
    </source>
</evidence>
<keyword evidence="8" id="KW-1185">Reference proteome</keyword>
<dbReference type="Proteomes" id="UP001156694">
    <property type="component" value="Unassembled WGS sequence"/>
</dbReference>